<dbReference type="SMART" id="SM00387">
    <property type="entry name" value="HATPase_c"/>
    <property type="match status" value="1"/>
</dbReference>
<evidence type="ECO:0000256" key="8">
    <source>
        <dbReference type="ARBA" id="ARBA00023012"/>
    </source>
</evidence>
<evidence type="ECO:0000259" key="11">
    <source>
        <dbReference type="SMART" id="SM00387"/>
    </source>
</evidence>
<evidence type="ECO:0000256" key="5">
    <source>
        <dbReference type="ARBA" id="ARBA00022741"/>
    </source>
</evidence>
<keyword evidence="9" id="KW-0812">Transmembrane</keyword>
<reference evidence="12 13" key="1">
    <citation type="submission" date="2024-02" db="EMBL/GenBank/DDBJ databases">
        <title>Haloferula sargassicola NBRC 104335.</title>
        <authorList>
            <person name="Ichikawa N."/>
            <person name="Katano-Makiyama Y."/>
            <person name="Hidaka K."/>
        </authorList>
    </citation>
    <scope>NUCLEOTIDE SEQUENCE [LARGE SCALE GENOMIC DNA]</scope>
    <source>
        <strain evidence="12 13">NBRC 104335</strain>
    </source>
</reference>
<feature type="chain" id="PRO_5046029494" description="histidine kinase" evidence="10">
    <location>
        <begin position="24"/>
        <end position="1008"/>
    </location>
</feature>
<dbReference type="SUPFAM" id="SSF55874">
    <property type="entry name" value="ATPase domain of HSP90 chaperone/DNA topoisomerase II/histidine kinase"/>
    <property type="match status" value="1"/>
</dbReference>
<evidence type="ECO:0000313" key="13">
    <source>
        <dbReference type="Proteomes" id="UP001476282"/>
    </source>
</evidence>
<gene>
    <name evidence="12" type="ORF">Hsar01_04023</name>
</gene>
<dbReference type="EMBL" id="BAABRI010000035">
    <property type="protein sequence ID" value="GAA5484777.1"/>
    <property type="molecule type" value="Genomic_DNA"/>
</dbReference>
<feature type="domain" description="Histidine kinase/HSP90-like ATPase" evidence="11">
    <location>
        <begin position="912"/>
        <end position="1005"/>
    </location>
</feature>
<evidence type="ECO:0000256" key="3">
    <source>
        <dbReference type="ARBA" id="ARBA00022553"/>
    </source>
</evidence>
<dbReference type="EC" id="2.7.13.3" evidence="2"/>
<evidence type="ECO:0000256" key="1">
    <source>
        <dbReference type="ARBA" id="ARBA00000085"/>
    </source>
</evidence>
<name>A0ABP9UVL9_9BACT</name>
<dbReference type="CDD" id="cd16917">
    <property type="entry name" value="HATPase_UhpB-NarQ-NarX-like"/>
    <property type="match status" value="1"/>
</dbReference>
<keyword evidence="7" id="KW-0067">ATP-binding</keyword>
<evidence type="ECO:0000256" key="2">
    <source>
        <dbReference type="ARBA" id="ARBA00012438"/>
    </source>
</evidence>
<keyword evidence="3" id="KW-0597">Phosphoprotein</keyword>
<feature type="signal peptide" evidence="10">
    <location>
        <begin position="1"/>
        <end position="23"/>
    </location>
</feature>
<proteinExistence type="predicted"/>
<sequence>MRIPMRLLLFVLVLLGARTRAGAETLTLAELERRVEACGVMVASFSVEGTVCGAGERWMVLRDDSGAVAVELPEVKPEWVPGVRLRISGNECCVVRGKQVIEVGTAPVIDNDGHHSRWERSVSIHLDEGPHPFRLEYFNGLSEGALELEIEGPGLPRQTVPEAFYGHHERGRLVPGLVYRAYEGKDWPGLPEFSALPPTAGGIAAEPGIGLLTRAEHAALVFSGRLLLPRQGDYTFFLSSDDGSKLWLGPEGVETELLAGAAEHEPQAEVNDRWVTMEGSVTFAAREDHLLMLELQGRGGTTEVVVDDRDALEAAALPHQRVVLSGLARQDGLLVVDAGDVQVLGAEESAAGRVVEIGQIRRLQPDEASQARPVTVSGVITMAAPEFLVIQDPTGGVYVRYASRDSVGHPRVGECWEIDGVTDPGDFSPMLRGAEARYGSRAPLPEPARPSWEQIVSGGLDAEMVELEGAIVSAGEHQMVLLTRDGDLTLNFSRFYPPPYDPADEAAMRSLAGSVVRLRGVFTATWAWNTGQVIAGNIYLGNARMSIEAAASDEPFEAPRMKAADLLLFTSHTSRFRRVRVPGTLLSVQAPELFVTDGTAAFRAVCEDTADLAPGDRIEVAGFPRLGGPSPVLMDARIRRTGKGPLPPPEPVSPSDLPDPTLDASRVELVATVLSDSPRERGRVLELRSGGQRFVVRMPEASKNSKALGRDSTVKVAGVYVAASSPRAEPFELLVGHAADLTVLQRGPWWTTRHTVMVLATLTGALLLALGWVHGLRRTVAHRSRQLAEEIEGRQRVERHREMERERTRVARDLHDELGSKLTEAGILTSLIKRRDLPEAKKSDYLNRLDGVCHGLVTGLDEIVWAVNPAYDSVTDLAGYFSMFAQRFLELAGIRCRLNIERSTDGHPLEAARRHDLFLAFKEALTNVVRHSGAAEVKLKIGVEDGWLEVAIADDGCGFEEGNARPGSDGLAGMKGRMEGLGGVCFIESGPGRGTTVRFRLKLNPENE</sequence>
<keyword evidence="5" id="KW-0547">Nucleotide-binding</keyword>
<accession>A0ABP9UVL9</accession>
<keyword evidence="4" id="KW-0808">Transferase</keyword>
<organism evidence="12 13">
    <name type="scientific">Haloferula sargassicola</name>
    <dbReference type="NCBI Taxonomy" id="490096"/>
    <lineage>
        <taxon>Bacteria</taxon>
        <taxon>Pseudomonadati</taxon>
        <taxon>Verrucomicrobiota</taxon>
        <taxon>Verrucomicrobiia</taxon>
        <taxon>Verrucomicrobiales</taxon>
        <taxon>Verrucomicrobiaceae</taxon>
        <taxon>Haloferula</taxon>
    </lineage>
</organism>
<keyword evidence="13" id="KW-1185">Reference proteome</keyword>
<keyword evidence="9" id="KW-0472">Membrane</keyword>
<comment type="catalytic activity">
    <reaction evidence="1">
        <text>ATP + protein L-histidine = ADP + protein N-phospho-L-histidine.</text>
        <dbReference type="EC" id="2.7.13.3"/>
    </reaction>
</comment>
<protein>
    <recommendedName>
        <fullName evidence="2">histidine kinase</fullName>
        <ecNumber evidence="2">2.7.13.3</ecNumber>
    </recommendedName>
</protein>
<dbReference type="PANTHER" id="PTHR24421">
    <property type="entry name" value="NITRATE/NITRITE SENSOR PROTEIN NARX-RELATED"/>
    <property type="match status" value="1"/>
</dbReference>
<dbReference type="Pfam" id="PF07730">
    <property type="entry name" value="HisKA_3"/>
    <property type="match status" value="1"/>
</dbReference>
<evidence type="ECO:0000256" key="9">
    <source>
        <dbReference type="SAM" id="Phobius"/>
    </source>
</evidence>
<dbReference type="Pfam" id="PF02518">
    <property type="entry name" value="HATPase_c"/>
    <property type="match status" value="1"/>
</dbReference>
<evidence type="ECO:0000256" key="4">
    <source>
        <dbReference type="ARBA" id="ARBA00022679"/>
    </source>
</evidence>
<evidence type="ECO:0000313" key="12">
    <source>
        <dbReference type="EMBL" id="GAA5484777.1"/>
    </source>
</evidence>
<comment type="caution">
    <text evidence="12">The sequence shown here is derived from an EMBL/GenBank/DDBJ whole genome shotgun (WGS) entry which is preliminary data.</text>
</comment>
<keyword evidence="8" id="KW-0902">Two-component regulatory system</keyword>
<keyword evidence="6" id="KW-0418">Kinase</keyword>
<dbReference type="InterPro" id="IPR003594">
    <property type="entry name" value="HATPase_dom"/>
</dbReference>
<feature type="transmembrane region" description="Helical" evidence="9">
    <location>
        <begin position="756"/>
        <end position="776"/>
    </location>
</feature>
<dbReference type="Gene3D" id="1.20.5.1930">
    <property type="match status" value="1"/>
</dbReference>
<evidence type="ECO:0000256" key="6">
    <source>
        <dbReference type="ARBA" id="ARBA00022777"/>
    </source>
</evidence>
<dbReference type="InterPro" id="IPR011712">
    <property type="entry name" value="Sig_transdc_His_kin_sub3_dim/P"/>
</dbReference>
<dbReference type="PANTHER" id="PTHR24421:SF10">
    <property type="entry name" value="NITRATE_NITRITE SENSOR PROTEIN NARQ"/>
    <property type="match status" value="1"/>
</dbReference>
<dbReference type="Proteomes" id="UP001476282">
    <property type="component" value="Unassembled WGS sequence"/>
</dbReference>
<evidence type="ECO:0000256" key="10">
    <source>
        <dbReference type="SAM" id="SignalP"/>
    </source>
</evidence>
<dbReference type="Gene3D" id="3.30.565.10">
    <property type="entry name" value="Histidine kinase-like ATPase, C-terminal domain"/>
    <property type="match status" value="1"/>
</dbReference>
<dbReference type="InterPro" id="IPR050482">
    <property type="entry name" value="Sensor_HK_TwoCompSys"/>
</dbReference>
<dbReference type="InterPro" id="IPR036890">
    <property type="entry name" value="HATPase_C_sf"/>
</dbReference>
<keyword evidence="9" id="KW-1133">Transmembrane helix</keyword>
<keyword evidence="10" id="KW-0732">Signal</keyword>
<evidence type="ECO:0000256" key="7">
    <source>
        <dbReference type="ARBA" id="ARBA00022840"/>
    </source>
</evidence>